<dbReference type="SUPFAM" id="SSF103481">
    <property type="entry name" value="Multidrug resistance efflux transporter EmrE"/>
    <property type="match status" value="1"/>
</dbReference>
<protein>
    <recommendedName>
        <fullName evidence="9">WAT1-related protein</fullName>
    </recommendedName>
</protein>
<dbReference type="GO" id="GO:0022857">
    <property type="term" value="F:transmembrane transporter activity"/>
    <property type="evidence" value="ECO:0007669"/>
    <property type="project" value="InterPro"/>
</dbReference>
<evidence type="ECO:0000313" key="7">
    <source>
        <dbReference type="EMBL" id="KAH7515757.1"/>
    </source>
</evidence>
<keyword evidence="4 5" id="KW-0472">Membrane</keyword>
<gene>
    <name evidence="7" type="ORF">FEM48_Zijuj10G0060100</name>
</gene>
<keyword evidence="3 5" id="KW-1133">Transmembrane helix</keyword>
<feature type="chain" id="PRO_5037032264" description="WAT1-related protein" evidence="6">
    <location>
        <begin position="28"/>
        <end position="239"/>
    </location>
</feature>
<evidence type="ECO:0000256" key="5">
    <source>
        <dbReference type="SAM" id="Phobius"/>
    </source>
</evidence>
<reference evidence="7" key="1">
    <citation type="journal article" date="2021" name="Front. Plant Sci.">
        <title>Chromosome-Scale Genome Assembly for Chinese Sour Jujube and Insights Into Its Genome Evolution and Domestication Signature.</title>
        <authorList>
            <person name="Shen L.-Y."/>
            <person name="Luo H."/>
            <person name="Wang X.-L."/>
            <person name="Wang X.-M."/>
            <person name="Qiu X.-J."/>
            <person name="Liu H."/>
            <person name="Zhou S.-S."/>
            <person name="Jia K.-H."/>
            <person name="Nie S."/>
            <person name="Bao Y.-T."/>
            <person name="Zhang R.-G."/>
            <person name="Yun Q.-Z."/>
            <person name="Chai Y.-H."/>
            <person name="Lu J.-Y."/>
            <person name="Li Y."/>
            <person name="Zhao S.-W."/>
            <person name="Mao J.-F."/>
            <person name="Jia S.-G."/>
            <person name="Mao Y.-M."/>
        </authorList>
    </citation>
    <scope>NUCLEOTIDE SEQUENCE</scope>
    <source>
        <strain evidence="7">AT0</strain>
        <tissue evidence="7">Leaf</tissue>
    </source>
</reference>
<dbReference type="PANTHER" id="PTHR31218">
    <property type="entry name" value="WAT1-RELATED PROTEIN"/>
    <property type="match status" value="1"/>
</dbReference>
<sequence>MAGGMENIGRFVGIAMVVLAQVRATSTQSFCPFQLVLNGGLIGSSSIEDSSLFPLLRKRRGFGLLMGNAGLQYSSVTLNSAMLNLIPAFTFLLALAFRMEKLKLKSSSSQAKSLGTLVSIAEAFVVTFYKGSPIIKARTLFGIGNAFRGGVITWCLKRKGPLYVSIFKPLALVIADVVDVTFLGEGLYFGSLVGGVVIVAGFYAVMWGKAKEEKSLKNTDKVECLDSSDESSPLLQNRQ</sequence>
<feature type="transmembrane region" description="Helical" evidence="5">
    <location>
        <begin position="76"/>
        <end position="97"/>
    </location>
</feature>
<feature type="signal peptide" evidence="6">
    <location>
        <begin position="1"/>
        <end position="27"/>
    </location>
</feature>
<proteinExistence type="predicted"/>
<dbReference type="AlphaFoldDB" id="A0A978ULQ5"/>
<dbReference type="InterPro" id="IPR037185">
    <property type="entry name" value="EmrE-like"/>
</dbReference>
<evidence type="ECO:0000256" key="3">
    <source>
        <dbReference type="ARBA" id="ARBA00022989"/>
    </source>
</evidence>
<dbReference type="GO" id="GO:0016020">
    <property type="term" value="C:membrane"/>
    <property type="evidence" value="ECO:0007669"/>
    <property type="project" value="InterPro"/>
</dbReference>
<name>A0A978ULQ5_ZIZJJ</name>
<feature type="transmembrane region" description="Helical" evidence="5">
    <location>
        <begin position="188"/>
        <end position="207"/>
    </location>
</feature>
<evidence type="ECO:0000313" key="8">
    <source>
        <dbReference type="Proteomes" id="UP000813462"/>
    </source>
</evidence>
<comment type="subcellular location">
    <subcellularLocation>
        <location evidence="1">Membrane</location>
        <topology evidence="1">Multi-pass membrane protein</topology>
    </subcellularLocation>
</comment>
<evidence type="ECO:0000256" key="2">
    <source>
        <dbReference type="ARBA" id="ARBA00022692"/>
    </source>
</evidence>
<evidence type="ECO:0000256" key="4">
    <source>
        <dbReference type="ARBA" id="ARBA00023136"/>
    </source>
</evidence>
<evidence type="ECO:0000256" key="1">
    <source>
        <dbReference type="ARBA" id="ARBA00004141"/>
    </source>
</evidence>
<dbReference type="InterPro" id="IPR030184">
    <property type="entry name" value="WAT1-related"/>
</dbReference>
<evidence type="ECO:0000256" key="6">
    <source>
        <dbReference type="SAM" id="SignalP"/>
    </source>
</evidence>
<feature type="transmembrane region" description="Helical" evidence="5">
    <location>
        <begin position="162"/>
        <end position="182"/>
    </location>
</feature>
<dbReference type="Proteomes" id="UP000813462">
    <property type="component" value="Unassembled WGS sequence"/>
</dbReference>
<comment type="caution">
    <text evidence="7">The sequence shown here is derived from an EMBL/GenBank/DDBJ whole genome shotgun (WGS) entry which is preliminary data.</text>
</comment>
<keyword evidence="2 5" id="KW-0812">Transmembrane</keyword>
<dbReference type="EMBL" id="JAEACU010000010">
    <property type="protein sequence ID" value="KAH7515757.1"/>
    <property type="molecule type" value="Genomic_DNA"/>
</dbReference>
<evidence type="ECO:0008006" key="9">
    <source>
        <dbReference type="Google" id="ProtNLM"/>
    </source>
</evidence>
<accession>A0A978ULQ5</accession>
<keyword evidence="6" id="KW-0732">Signal</keyword>
<organism evidence="7 8">
    <name type="scientific">Ziziphus jujuba var. spinosa</name>
    <dbReference type="NCBI Taxonomy" id="714518"/>
    <lineage>
        <taxon>Eukaryota</taxon>
        <taxon>Viridiplantae</taxon>
        <taxon>Streptophyta</taxon>
        <taxon>Embryophyta</taxon>
        <taxon>Tracheophyta</taxon>
        <taxon>Spermatophyta</taxon>
        <taxon>Magnoliopsida</taxon>
        <taxon>eudicotyledons</taxon>
        <taxon>Gunneridae</taxon>
        <taxon>Pentapetalae</taxon>
        <taxon>rosids</taxon>
        <taxon>fabids</taxon>
        <taxon>Rosales</taxon>
        <taxon>Rhamnaceae</taxon>
        <taxon>Paliureae</taxon>
        <taxon>Ziziphus</taxon>
    </lineage>
</organism>